<feature type="domain" description="Heterokaryon incompatibility" evidence="1">
    <location>
        <begin position="223"/>
        <end position="375"/>
    </location>
</feature>
<evidence type="ECO:0000313" key="2">
    <source>
        <dbReference type="EMBL" id="KAF2449937.1"/>
    </source>
</evidence>
<dbReference type="Pfam" id="PF06985">
    <property type="entry name" value="HET"/>
    <property type="match status" value="1"/>
</dbReference>
<keyword evidence="3" id="KW-1185">Reference proteome</keyword>
<name>A0A9P4PTK7_9PLEO</name>
<evidence type="ECO:0000259" key="1">
    <source>
        <dbReference type="Pfam" id="PF06985"/>
    </source>
</evidence>
<accession>A0A9P4PTK7</accession>
<evidence type="ECO:0000313" key="3">
    <source>
        <dbReference type="Proteomes" id="UP000799764"/>
    </source>
</evidence>
<proteinExistence type="predicted"/>
<dbReference type="EMBL" id="MU001494">
    <property type="protein sequence ID" value="KAF2449937.1"/>
    <property type="molecule type" value="Genomic_DNA"/>
</dbReference>
<dbReference type="OrthoDB" id="47007at2759"/>
<organism evidence="2 3">
    <name type="scientific">Karstenula rhodostoma CBS 690.94</name>
    <dbReference type="NCBI Taxonomy" id="1392251"/>
    <lineage>
        <taxon>Eukaryota</taxon>
        <taxon>Fungi</taxon>
        <taxon>Dikarya</taxon>
        <taxon>Ascomycota</taxon>
        <taxon>Pezizomycotina</taxon>
        <taxon>Dothideomycetes</taxon>
        <taxon>Pleosporomycetidae</taxon>
        <taxon>Pleosporales</taxon>
        <taxon>Massarineae</taxon>
        <taxon>Didymosphaeriaceae</taxon>
        <taxon>Karstenula</taxon>
    </lineage>
</organism>
<sequence>MSLCDLCKDIPWESLPEVPADLSCNLTGHKYIQPVMRWPKNERGHQHHQSLDALRNSASSCALCQIILSSAENVEKQLEELKPKWEAKEKIQYEWPTYDLFLVKRREGGDGCWVMSFVDGDGERSKRRKERGDEDAYIIAALGLCVRDGDPLEEVIEGRPVEGDARSQVAFRRCRKWLQDCNNHPTCIPAETLLPSRVIDVGESNSPKVHLWEPVPEGTVGQYVSLSYCWGSPLAFTTTRATMESRKAGIEIADMPATYQDIVRLTRELGLRYLWVDSLCICQDEYADWEKESAKMLSIYSNAYLTVAAARAKDISEGFLDSRTSRSFVELDYVRSDIRGKALAFNLPLREELVNSDYVTLPHEPLSQRAWGLQERVLSHRVMIYGSDQMFFECNEGFRGEDGLNLDFRHACAHKSLDGTELEKQRPWLKGLNINERPKRDTLSGWYELLWLYGLKKLTHASDKLPAISGIASIYAERIGEEYLAGLWRDQLIEGLVWQSLSFRRVSEYRAPSWSWASGDGIPATGQTVDYTDIAEILDAKVVLKGTNPFGEVTDGWIKLRAPCEQLHLILEDWDPEAKGQHKYQNNVGVRTKNGDPKGCSSRFDFAFTADDAPQEAKKIVKSLEGVDIYALFILKSRSWKADDTEDEGTYHALIVKRVDGTKNYQRLGFLVADKEMVGKEPEKEDRETFPTITLV</sequence>
<reference evidence="2" key="1">
    <citation type="journal article" date="2020" name="Stud. Mycol.">
        <title>101 Dothideomycetes genomes: a test case for predicting lifestyles and emergence of pathogens.</title>
        <authorList>
            <person name="Haridas S."/>
            <person name="Albert R."/>
            <person name="Binder M."/>
            <person name="Bloem J."/>
            <person name="Labutti K."/>
            <person name="Salamov A."/>
            <person name="Andreopoulos B."/>
            <person name="Baker S."/>
            <person name="Barry K."/>
            <person name="Bills G."/>
            <person name="Bluhm B."/>
            <person name="Cannon C."/>
            <person name="Castanera R."/>
            <person name="Culley D."/>
            <person name="Daum C."/>
            <person name="Ezra D."/>
            <person name="Gonzalez J."/>
            <person name="Henrissat B."/>
            <person name="Kuo A."/>
            <person name="Liang C."/>
            <person name="Lipzen A."/>
            <person name="Lutzoni F."/>
            <person name="Magnuson J."/>
            <person name="Mondo S."/>
            <person name="Nolan M."/>
            <person name="Ohm R."/>
            <person name="Pangilinan J."/>
            <person name="Park H.-J."/>
            <person name="Ramirez L."/>
            <person name="Alfaro M."/>
            <person name="Sun H."/>
            <person name="Tritt A."/>
            <person name="Yoshinaga Y."/>
            <person name="Zwiers L.-H."/>
            <person name="Turgeon B."/>
            <person name="Goodwin S."/>
            <person name="Spatafora J."/>
            <person name="Crous P."/>
            <person name="Grigoriev I."/>
        </authorList>
    </citation>
    <scope>NUCLEOTIDE SEQUENCE</scope>
    <source>
        <strain evidence="2">CBS 690.94</strain>
    </source>
</reference>
<dbReference type="AlphaFoldDB" id="A0A9P4PTK7"/>
<protein>
    <submittedName>
        <fullName evidence="2">HET-domain-containing protein</fullName>
    </submittedName>
</protein>
<dbReference type="PANTHER" id="PTHR33112">
    <property type="entry name" value="DOMAIN PROTEIN, PUTATIVE-RELATED"/>
    <property type="match status" value="1"/>
</dbReference>
<dbReference type="PANTHER" id="PTHR33112:SF16">
    <property type="entry name" value="HETEROKARYON INCOMPATIBILITY DOMAIN-CONTAINING PROTEIN"/>
    <property type="match status" value="1"/>
</dbReference>
<gene>
    <name evidence="2" type="ORF">P171DRAFT_203002</name>
</gene>
<comment type="caution">
    <text evidence="2">The sequence shown here is derived from an EMBL/GenBank/DDBJ whole genome shotgun (WGS) entry which is preliminary data.</text>
</comment>
<dbReference type="Proteomes" id="UP000799764">
    <property type="component" value="Unassembled WGS sequence"/>
</dbReference>
<dbReference type="InterPro" id="IPR010730">
    <property type="entry name" value="HET"/>
</dbReference>